<dbReference type="AlphaFoldDB" id="A0A7X6N0N5"/>
<dbReference type="Proteomes" id="UP000549765">
    <property type="component" value="Unassembled WGS sequence"/>
</dbReference>
<evidence type="ECO:0000313" key="2">
    <source>
        <dbReference type="Proteomes" id="UP000549765"/>
    </source>
</evidence>
<dbReference type="EMBL" id="JAAXPN010000001">
    <property type="protein sequence ID" value="NKZ23551.1"/>
    <property type="molecule type" value="Genomic_DNA"/>
</dbReference>
<dbReference type="RefSeq" id="WP_168721338.1">
    <property type="nucleotide sequence ID" value="NZ_JAAXPN010000001.1"/>
</dbReference>
<proteinExistence type="predicted"/>
<keyword evidence="2" id="KW-1185">Reference proteome</keyword>
<accession>A0A7X6N0N5</accession>
<name>A0A7X6N0N5_9LACO</name>
<gene>
    <name evidence="1" type="ORF">HF964_01840</name>
</gene>
<reference evidence="1 2" key="1">
    <citation type="submission" date="2020-04" db="EMBL/GenBank/DDBJ databases">
        <title>MicrobeNet Type strains.</title>
        <authorList>
            <person name="Nicholson A.C."/>
        </authorList>
    </citation>
    <scope>NUCLEOTIDE SEQUENCE [LARGE SCALE GENOMIC DNA]</scope>
    <source>
        <strain evidence="1 2">CCUG 61472</strain>
    </source>
</reference>
<comment type="caution">
    <text evidence="1">The sequence shown here is derived from an EMBL/GenBank/DDBJ whole genome shotgun (WGS) entry which is preliminary data.</text>
</comment>
<protein>
    <submittedName>
        <fullName evidence="1">Uncharacterized protein</fullName>
    </submittedName>
</protein>
<sequence length="171" mass="19102">MKLNKRGYIIGGLVLVTVILGGSLFGKEFCNTNFSRFNKSSLEVKKGSLTASKIHQNDALAVTASLAYAIHQINSPEFKKLTFDNNLKFIKSQPSTNFKVYHFGTNQPMQPYFAITGAKQDTIKYFTSAGSTITTVKLSHVITYLNTNYSDEQLTHFTEKISVENDVAMDR</sequence>
<organism evidence="1 2">
    <name type="scientific">Periweissella fabalis</name>
    <dbReference type="NCBI Taxonomy" id="1070421"/>
    <lineage>
        <taxon>Bacteria</taxon>
        <taxon>Bacillati</taxon>
        <taxon>Bacillota</taxon>
        <taxon>Bacilli</taxon>
        <taxon>Lactobacillales</taxon>
        <taxon>Lactobacillaceae</taxon>
        <taxon>Periweissella</taxon>
    </lineage>
</organism>
<evidence type="ECO:0000313" key="1">
    <source>
        <dbReference type="EMBL" id="NKZ23551.1"/>
    </source>
</evidence>